<organism evidence="1 2">
    <name type="scientific">Candidatus Obscuribacter phosphatis</name>
    <dbReference type="NCBI Taxonomy" id="1906157"/>
    <lineage>
        <taxon>Bacteria</taxon>
        <taxon>Bacillati</taxon>
        <taxon>Candidatus Melainabacteria</taxon>
        <taxon>Candidatus Obscuribacterales</taxon>
        <taxon>Candidatus Obscuribacteraceae</taxon>
        <taxon>Candidatus Obscuribacter</taxon>
    </lineage>
</organism>
<evidence type="ECO:0000313" key="2">
    <source>
        <dbReference type="Proteomes" id="UP000664277"/>
    </source>
</evidence>
<reference evidence="1" key="1">
    <citation type="submission" date="2021-02" db="EMBL/GenBank/DDBJ databases">
        <title>Genome-Resolved Metagenomics of a Microbial Community Performing Photosynthetic Biological Nutrient Removal.</title>
        <authorList>
            <person name="Mcdaniel E.A."/>
        </authorList>
    </citation>
    <scope>NUCLEOTIDE SEQUENCE</scope>
    <source>
        <strain evidence="1">UWPOB_OBS1</strain>
    </source>
</reference>
<dbReference type="AlphaFoldDB" id="A0A8J7P8F3"/>
<accession>A0A8J7P8F3</accession>
<protein>
    <submittedName>
        <fullName evidence="1">Uncharacterized protein</fullName>
    </submittedName>
</protein>
<dbReference type="EMBL" id="JAFLCK010000011">
    <property type="protein sequence ID" value="MBN8660496.1"/>
    <property type="molecule type" value="Genomic_DNA"/>
</dbReference>
<dbReference type="Proteomes" id="UP000664277">
    <property type="component" value="Unassembled WGS sequence"/>
</dbReference>
<name>A0A8J7P8F3_9BACT</name>
<proteinExistence type="predicted"/>
<comment type="caution">
    <text evidence="1">The sequence shown here is derived from an EMBL/GenBank/DDBJ whole genome shotgun (WGS) entry which is preliminary data.</text>
</comment>
<gene>
    <name evidence="1" type="ORF">J0M35_09055</name>
</gene>
<evidence type="ECO:0000313" key="1">
    <source>
        <dbReference type="EMBL" id="MBN8660496.1"/>
    </source>
</evidence>
<sequence>MGLGSGKFQLSVGWRQANATRSYNGTNYNEDFTQLWGPRMRQSVMDVTGRYYLNRRVSVLATLPISMNRFTMLFPPKGPQVGVRDGWSVNGIGDLQLHTQATVLDPKDHPYENVIVGLGMKIPTGDWDERRYMPNLNGTAYRRTAVYPAAVMPGDGGTGIVATVDAFKTFRAPRLLRGQSVFVSGSYLSNPRNTNGTSSIISSAGVPLTPNFLDELTNSVADAYAVQAGVSLKVPGTWNKPNLKGLRARVVGRWEGVTNTDLIGASGGFRQPGWAMSVGPGITWAREKDMIMVDVPITCLRYINPGRSAVPGPSNGVTPAPFNPERNLGLVAPVAVTFRYIRSF</sequence>